<gene>
    <name evidence="1" type="ORF">G3M58_62570</name>
</gene>
<accession>A0A6G3XHG6</accession>
<dbReference type="AlphaFoldDB" id="A0A6G3XHG6"/>
<reference evidence="1" key="1">
    <citation type="submission" date="2020-01" db="EMBL/GenBank/DDBJ databases">
        <title>Insect and environment-associated Actinomycetes.</title>
        <authorList>
            <person name="Currrie C."/>
            <person name="Chevrette M."/>
            <person name="Carlson C."/>
            <person name="Stubbendieck R."/>
            <person name="Wendt-Pienkowski E."/>
        </authorList>
    </citation>
    <scope>NUCLEOTIDE SEQUENCE</scope>
    <source>
        <strain evidence="1">SID7499</strain>
    </source>
</reference>
<feature type="non-terminal residue" evidence="1">
    <location>
        <position position="1"/>
    </location>
</feature>
<dbReference type="EMBL" id="JAAGMN010006513">
    <property type="protein sequence ID" value="NEE17042.1"/>
    <property type="molecule type" value="Genomic_DNA"/>
</dbReference>
<organism evidence="1">
    <name type="scientific">Streptomyces sp. SID7499</name>
    <dbReference type="NCBI Taxonomy" id="2706086"/>
    <lineage>
        <taxon>Bacteria</taxon>
        <taxon>Bacillati</taxon>
        <taxon>Actinomycetota</taxon>
        <taxon>Actinomycetes</taxon>
        <taxon>Kitasatosporales</taxon>
        <taxon>Streptomycetaceae</taxon>
        <taxon>Streptomyces</taxon>
    </lineage>
</organism>
<protein>
    <submittedName>
        <fullName evidence="1">TetR/AcrR family transcriptional regulator</fullName>
    </submittedName>
</protein>
<proteinExistence type="predicted"/>
<evidence type="ECO:0000313" key="1">
    <source>
        <dbReference type="EMBL" id="NEE17042.1"/>
    </source>
</evidence>
<name>A0A6G3XHG6_9ACTN</name>
<sequence>THALLHHEAEDIDKLADALIADITDLAHRYLRADI</sequence>
<comment type="caution">
    <text evidence="1">The sequence shown here is derived from an EMBL/GenBank/DDBJ whole genome shotgun (WGS) entry which is preliminary data.</text>
</comment>